<dbReference type="NCBIfam" id="TIGR04337">
    <property type="entry name" value="AmmeMemoSam_rS"/>
    <property type="match status" value="1"/>
</dbReference>
<feature type="binding site" evidence="6">
    <location>
        <position position="82"/>
    </location>
    <ligand>
        <name>[4Fe-4S] cluster</name>
        <dbReference type="ChEBI" id="CHEBI:49883"/>
        <note>4Fe-4S-S-AdoMet</note>
    </ligand>
</feature>
<dbReference type="PIRSF" id="PIRSF004869">
    <property type="entry name" value="PflX_prd"/>
    <property type="match status" value="1"/>
</dbReference>
<gene>
    <name evidence="8" type="primary">amrS</name>
    <name evidence="8" type="ORF">E3J95_00240</name>
</gene>
<comment type="cofactor">
    <cofactor evidence="6">
        <name>[4Fe-4S] cluster</name>
        <dbReference type="ChEBI" id="CHEBI:49883"/>
    </cofactor>
    <text evidence="6">Binds 1 [4Fe-4S] cluster. The cluster is coordinated with 3 cysteines and an exchangeable S-adenosyl-L-methionine.</text>
</comment>
<dbReference type="GO" id="GO:0003824">
    <property type="term" value="F:catalytic activity"/>
    <property type="evidence" value="ECO:0007669"/>
    <property type="project" value="InterPro"/>
</dbReference>
<accession>A0A523QMQ1</accession>
<evidence type="ECO:0000256" key="6">
    <source>
        <dbReference type="PIRSR" id="PIRSR004869-50"/>
    </source>
</evidence>
<reference evidence="8 9" key="1">
    <citation type="submission" date="2019-03" db="EMBL/GenBank/DDBJ databases">
        <title>Metabolic potential of uncultured bacteria and archaea associated with petroleum seepage in deep-sea sediments.</title>
        <authorList>
            <person name="Dong X."/>
            <person name="Hubert C."/>
        </authorList>
    </citation>
    <scope>NUCLEOTIDE SEQUENCE [LARGE SCALE GENOMIC DNA]</scope>
    <source>
        <strain evidence="8">E44_bin92</strain>
    </source>
</reference>
<evidence type="ECO:0000313" key="9">
    <source>
        <dbReference type="Proteomes" id="UP000320781"/>
    </source>
</evidence>
<dbReference type="SUPFAM" id="SSF102114">
    <property type="entry name" value="Radical SAM enzymes"/>
    <property type="match status" value="1"/>
</dbReference>
<organism evidence="8 9">
    <name type="scientific">Aerophobetes bacterium</name>
    <dbReference type="NCBI Taxonomy" id="2030807"/>
    <lineage>
        <taxon>Bacteria</taxon>
        <taxon>Candidatus Aerophobota</taxon>
    </lineage>
</organism>
<evidence type="ECO:0000313" key="8">
    <source>
        <dbReference type="EMBL" id="TES87107.1"/>
    </source>
</evidence>
<dbReference type="InterPro" id="IPR058240">
    <property type="entry name" value="rSAM_sf"/>
</dbReference>
<evidence type="ECO:0000256" key="4">
    <source>
        <dbReference type="ARBA" id="ARBA00023004"/>
    </source>
</evidence>
<feature type="binding site" evidence="6">
    <location>
        <position position="86"/>
    </location>
    <ligand>
        <name>[4Fe-4S] cluster</name>
        <dbReference type="ChEBI" id="CHEBI:49883"/>
        <note>4Fe-4S-S-AdoMet</note>
    </ligand>
</feature>
<dbReference type="InterPro" id="IPR006638">
    <property type="entry name" value="Elp3/MiaA/NifB-like_rSAM"/>
</dbReference>
<dbReference type="InterPro" id="IPR007197">
    <property type="entry name" value="rSAM"/>
</dbReference>
<evidence type="ECO:0000256" key="2">
    <source>
        <dbReference type="ARBA" id="ARBA00022691"/>
    </source>
</evidence>
<dbReference type="EMBL" id="SOKU01000012">
    <property type="protein sequence ID" value="TES87107.1"/>
    <property type="molecule type" value="Genomic_DNA"/>
</dbReference>
<keyword evidence="3 6" id="KW-0479">Metal-binding</keyword>
<dbReference type="GO" id="GO:0046872">
    <property type="term" value="F:metal ion binding"/>
    <property type="evidence" value="ECO:0007669"/>
    <property type="project" value="UniProtKB-KW"/>
</dbReference>
<protein>
    <submittedName>
        <fullName evidence="8">AmmeMemoRadiSam system radical SAM enzyme</fullName>
    </submittedName>
</protein>
<evidence type="ECO:0000259" key="7">
    <source>
        <dbReference type="PROSITE" id="PS51918"/>
    </source>
</evidence>
<comment type="caution">
    <text evidence="8">The sequence shown here is derived from an EMBL/GenBank/DDBJ whole genome shotgun (WGS) entry which is preliminary data.</text>
</comment>
<proteinExistence type="predicted"/>
<dbReference type="GO" id="GO:0051539">
    <property type="term" value="F:4 iron, 4 sulfur cluster binding"/>
    <property type="evidence" value="ECO:0007669"/>
    <property type="project" value="UniProtKB-KW"/>
</dbReference>
<keyword evidence="2 6" id="KW-0949">S-adenosyl-L-methionine</keyword>
<dbReference type="AlphaFoldDB" id="A0A523QMQ1"/>
<dbReference type="InterPro" id="IPR034457">
    <property type="entry name" value="Organic_radical-activating"/>
</dbReference>
<dbReference type="SFLD" id="SFLDG01101">
    <property type="entry name" value="Uncharacterised_Radical_SAM_Su"/>
    <property type="match status" value="1"/>
</dbReference>
<feature type="domain" description="Radical SAM core" evidence="7">
    <location>
        <begin position="67"/>
        <end position="288"/>
    </location>
</feature>
<name>A0A523QMQ1_UNCAE</name>
<dbReference type="InterPro" id="IPR027596">
    <property type="entry name" value="AmmeMemoSam_rS"/>
</dbReference>
<evidence type="ECO:0000256" key="1">
    <source>
        <dbReference type="ARBA" id="ARBA00022485"/>
    </source>
</evidence>
<sequence length="336" mass="38444">MHEAMFYERTKNKEVKCGLCPHRCKIANQKRGTCGVRENREGVLYSLVYGRAISWAVDPIEKKPLYHFHPGSDIFSIATVGCNLRCGHCQNYSISQLSKEEEKIEGRDLSPERIVSQAKTTGCLSIAYTYTEPTVFFEYAYDTSRLAKQNNLNNVFVTNGYMSEESLKEVSPFLDAANCDLKSFSEDHYRKICGGKLKFVLHTLELMKELGIWLEITTLVIPTLNDSEGELRKIAEFILQLGKDTPWHISRFYPSYRMRDLPPTPLQTLHRARQIGLDTGLRYVYTGNVPADEGESTYCYQCRRPILERYGYHIKANHIRSGECEHCKAKIDGVGL</sequence>
<dbReference type="Pfam" id="PF04055">
    <property type="entry name" value="Radical_SAM"/>
    <property type="match status" value="1"/>
</dbReference>
<dbReference type="SMART" id="SM00729">
    <property type="entry name" value="Elp3"/>
    <property type="match status" value="1"/>
</dbReference>
<dbReference type="PANTHER" id="PTHR30352">
    <property type="entry name" value="PYRUVATE FORMATE-LYASE-ACTIVATING ENZYME"/>
    <property type="match status" value="1"/>
</dbReference>
<keyword evidence="1" id="KW-0004">4Fe-4S</keyword>
<keyword evidence="4 6" id="KW-0408">Iron</keyword>
<dbReference type="Gene3D" id="3.20.20.70">
    <property type="entry name" value="Aldolase class I"/>
    <property type="match status" value="1"/>
</dbReference>
<dbReference type="Proteomes" id="UP000320781">
    <property type="component" value="Unassembled WGS sequence"/>
</dbReference>
<keyword evidence="5 6" id="KW-0411">Iron-sulfur</keyword>
<dbReference type="InterPro" id="IPR016431">
    <property type="entry name" value="Pyrv-formate_lyase-activ_prd"/>
</dbReference>
<evidence type="ECO:0000256" key="3">
    <source>
        <dbReference type="ARBA" id="ARBA00022723"/>
    </source>
</evidence>
<dbReference type="SFLD" id="SFLDS00029">
    <property type="entry name" value="Radical_SAM"/>
    <property type="match status" value="1"/>
</dbReference>
<dbReference type="InterPro" id="IPR013785">
    <property type="entry name" value="Aldolase_TIM"/>
</dbReference>
<feature type="binding site" evidence="6">
    <location>
        <position position="89"/>
    </location>
    <ligand>
        <name>[4Fe-4S] cluster</name>
        <dbReference type="ChEBI" id="CHEBI:49883"/>
        <note>4Fe-4S-S-AdoMet</note>
    </ligand>
</feature>
<dbReference type="PROSITE" id="PS51918">
    <property type="entry name" value="RADICAL_SAM"/>
    <property type="match status" value="1"/>
</dbReference>
<dbReference type="PANTHER" id="PTHR30352:SF5">
    <property type="entry name" value="PYRUVATE FORMATE-LYASE 1-ACTIVATING ENZYME"/>
    <property type="match status" value="1"/>
</dbReference>
<evidence type="ECO:0000256" key="5">
    <source>
        <dbReference type="ARBA" id="ARBA00023014"/>
    </source>
</evidence>
<dbReference type="CDD" id="cd01335">
    <property type="entry name" value="Radical_SAM"/>
    <property type="match status" value="1"/>
</dbReference>